<accession>A0ABD0PJN6</accession>
<evidence type="ECO:0000313" key="2">
    <source>
        <dbReference type="Proteomes" id="UP001529510"/>
    </source>
</evidence>
<organism evidence="1 2">
    <name type="scientific">Cirrhinus mrigala</name>
    <name type="common">Mrigala</name>
    <dbReference type="NCBI Taxonomy" id="683832"/>
    <lineage>
        <taxon>Eukaryota</taxon>
        <taxon>Metazoa</taxon>
        <taxon>Chordata</taxon>
        <taxon>Craniata</taxon>
        <taxon>Vertebrata</taxon>
        <taxon>Euteleostomi</taxon>
        <taxon>Actinopterygii</taxon>
        <taxon>Neopterygii</taxon>
        <taxon>Teleostei</taxon>
        <taxon>Ostariophysi</taxon>
        <taxon>Cypriniformes</taxon>
        <taxon>Cyprinidae</taxon>
        <taxon>Labeoninae</taxon>
        <taxon>Labeonini</taxon>
        <taxon>Cirrhinus</taxon>
    </lineage>
</organism>
<evidence type="ECO:0008006" key="3">
    <source>
        <dbReference type="Google" id="ProtNLM"/>
    </source>
</evidence>
<evidence type="ECO:0000313" key="1">
    <source>
        <dbReference type="EMBL" id="KAL0174069.1"/>
    </source>
</evidence>
<keyword evidence="2" id="KW-1185">Reference proteome</keyword>
<comment type="caution">
    <text evidence="1">The sequence shown here is derived from an EMBL/GenBank/DDBJ whole genome shotgun (WGS) entry which is preliminary data.</text>
</comment>
<name>A0ABD0PJN6_CIRMR</name>
<gene>
    <name evidence="1" type="ORF">M9458_030037</name>
</gene>
<reference evidence="1 2" key="1">
    <citation type="submission" date="2024-05" db="EMBL/GenBank/DDBJ databases">
        <title>Genome sequencing and assembly of Indian major carp, Cirrhinus mrigala (Hamilton, 1822).</title>
        <authorList>
            <person name="Mohindra V."/>
            <person name="Chowdhury L.M."/>
            <person name="Lal K."/>
            <person name="Jena J.K."/>
        </authorList>
    </citation>
    <scope>NUCLEOTIDE SEQUENCE [LARGE SCALE GENOMIC DNA]</scope>
    <source>
        <strain evidence="1">CM1030</strain>
        <tissue evidence="1">Blood</tissue>
    </source>
</reference>
<sequence>PGQCPLVAGTTLCECVTPALTAGIPCKLLCLCSSDLIQLGAQIQAVGSF</sequence>
<proteinExistence type="predicted"/>
<protein>
    <recommendedName>
        <fullName evidence="3">Hydrophobin</fullName>
    </recommendedName>
</protein>
<dbReference type="AlphaFoldDB" id="A0ABD0PJN6"/>
<dbReference type="Proteomes" id="UP001529510">
    <property type="component" value="Unassembled WGS sequence"/>
</dbReference>
<feature type="non-terminal residue" evidence="1">
    <location>
        <position position="1"/>
    </location>
</feature>
<dbReference type="EMBL" id="JAMKFB020000015">
    <property type="protein sequence ID" value="KAL0174069.1"/>
    <property type="molecule type" value="Genomic_DNA"/>
</dbReference>